<accession>A0ABN6EZ15</accession>
<evidence type="ECO:0000313" key="1">
    <source>
        <dbReference type="EMBL" id="BCS95554.1"/>
    </source>
</evidence>
<organism evidence="1 2">
    <name type="scientific">Desulfoluna limicola</name>
    <dbReference type="NCBI Taxonomy" id="2810562"/>
    <lineage>
        <taxon>Bacteria</taxon>
        <taxon>Pseudomonadati</taxon>
        <taxon>Thermodesulfobacteriota</taxon>
        <taxon>Desulfobacteria</taxon>
        <taxon>Desulfobacterales</taxon>
        <taxon>Desulfolunaceae</taxon>
        <taxon>Desulfoluna</taxon>
    </lineage>
</organism>
<keyword evidence="2" id="KW-1185">Reference proteome</keyword>
<evidence type="ECO:0008006" key="3">
    <source>
        <dbReference type="Google" id="ProtNLM"/>
    </source>
</evidence>
<sequence>MVWGEGLFFDDWDSSVFMAVEWDKQRNTLPNQQRMPMWDDSSTSNEEVRHYEQYRRSDNELTCSNIKVGTVIKNLWSIYLLYGICDSTIDLTYYDKTVAWGFSVDSTFQSDGDPFYGVGLSFIMHEGNLWNTLPVKAGIDIKYRRFDFEVDTMDTNGTFYAATLDEIQMALLLSADTGFIQPYIGARISSTTGKEHYMNQNIPAPFYDKGYIDYEDDITWSKNMGYVIGAAYVVKEAVSINVELRFGDEEAMGCSASVRF</sequence>
<dbReference type="Proteomes" id="UP001320148">
    <property type="component" value="Chromosome"/>
</dbReference>
<protein>
    <recommendedName>
        <fullName evidence="3">Outer membrane protein beta-barrel domain-containing protein</fullName>
    </recommendedName>
</protein>
<gene>
    <name evidence="1" type="ORF">DSLASN_11860</name>
</gene>
<dbReference type="EMBL" id="AP024488">
    <property type="protein sequence ID" value="BCS95554.1"/>
    <property type="molecule type" value="Genomic_DNA"/>
</dbReference>
<reference evidence="1 2" key="1">
    <citation type="submission" date="2021-02" db="EMBL/GenBank/DDBJ databases">
        <title>Complete genome of Desulfoluna sp. strain ASN36.</title>
        <authorList>
            <person name="Takahashi A."/>
            <person name="Kojima H."/>
            <person name="Fukui M."/>
        </authorList>
    </citation>
    <scope>NUCLEOTIDE SEQUENCE [LARGE SCALE GENOMIC DNA]</scope>
    <source>
        <strain evidence="1 2">ASN36</strain>
    </source>
</reference>
<proteinExistence type="predicted"/>
<name>A0ABN6EZ15_9BACT</name>
<evidence type="ECO:0000313" key="2">
    <source>
        <dbReference type="Proteomes" id="UP001320148"/>
    </source>
</evidence>